<keyword evidence="1" id="KW-0812">Transmembrane</keyword>
<dbReference type="InterPro" id="IPR010721">
    <property type="entry name" value="UstE-like"/>
</dbReference>
<dbReference type="GO" id="GO:0016020">
    <property type="term" value="C:membrane"/>
    <property type="evidence" value="ECO:0007669"/>
    <property type="project" value="TreeGrafter"/>
</dbReference>
<dbReference type="PANTHER" id="PTHR32251:SF17">
    <property type="entry name" value="STEROID 5-ALPHA REDUCTASE C-TERMINAL DOMAIN-CONTAINING PROTEIN"/>
    <property type="match status" value="1"/>
</dbReference>
<dbReference type="PANTHER" id="PTHR32251">
    <property type="entry name" value="3-OXO-5-ALPHA-STEROID 4-DEHYDROGENASE"/>
    <property type="match status" value="1"/>
</dbReference>
<organism evidence="2 3">
    <name type="scientific">Diplodia corticola</name>
    <dbReference type="NCBI Taxonomy" id="236234"/>
    <lineage>
        <taxon>Eukaryota</taxon>
        <taxon>Fungi</taxon>
        <taxon>Dikarya</taxon>
        <taxon>Ascomycota</taxon>
        <taxon>Pezizomycotina</taxon>
        <taxon>Dothideomycetes</taxon>
        <taxon>Dothideomycetes incertae sedis</taxon>
        <taxon>Botryosphaeriales</taxon>
        <taxon>Botryosphaeriaceae</taxon>
        <taxon>Diplodia</taxon>
    </lineage>
</organism>
<feature type="transmembrane region" description="Helical" evidence="1">
    <location>
        <begin position="135"/>
        <end position="157"/>
    </location>
</feature>
<keyword evidence="1" id="KW-0472">Membrane</keyword>
<dbReference type="Gene3D" id="1.20.120.1630">
    <property type="match status" value="1"/>
</dbReference>
<accession>A0A1J9S5L2</accession>
<feature type="transmembrane region" description="Helical" evidence="1">
    <location>
        <begin position="163"/>
        <end position="190"/>
    </location>
</feature>
<evidence type="ECO:0000313" key="2">
    <source>
        <dbReference type="EMBL" id="OJD40251.1"/>
    </source>
</evidence>
<dbReference type="AlphaFoldDB" id="A0A1J9S5L2"/>
<reference evidence="2 3" key="1">
    <citation type="submission" date="2016-10" db="EMBL/GenBank/DDBJ databases">
        <title>Proteomics and genomics reveal pathogen-plant mechanisms compatible with a hemibiotrophic lifestyle of Diplodia corticola.</title>
        <authorList>
            <person name="Fernandes I."/>
            <person name="De Jonge R."/>
            <person name="Van De Peer Y."/>
            <person name="Devreese B."/>
            <person name="Alves A."/>
            <person name="Esteves A.C."/>
        </authorList>
    </citation>
    <scope>NUCLEOTIDE SEQUENCE [LARGE SCALE GENOMIC DNA]</scope>
    <source>
        <strain evidence="2 3">CBS 112549</strain>
    </source>
</reference>
<dbReference type="RefSeq" id="XP_020135094.1">
    <property type="nucleotide sequence ID" value="XM_020269778.1"/>
</dbReference>
<dbReference type="EMBL" id="MNUE01000001">
    <property type="protein sequence ID" value="OJD40251.1"/>
    <property type="molecule type" value="Genomic_DNA"/>
</dbReference>
<feature type="transmembrane region" description="Helical" evidence="1">
    <location>
        <begin position="20"/>
        <end position="42"/>
    </location>
</feature>
<evidence type="ECO:0000313" key="3">
    <source>
        <dbReference type="Proteomes" id="UP000183809"/>
    </source>
</evidence>
<dbReference type="PROSITE" id="PS50244">
    <property type="entry name" value="S5A_REDUCTASE"/>
    <property type="match status" value="1"/>
</dbReference>
<keyword evidence="1" id="KW-1133">Transmembrane helix</keyword>
<sequence length="334" mass="35401">MPLLPTLLHATAFKTPLLRTLVPTLALAYGIQAAVAAPSIVWRSERFYDASGSITYLACTGASLMLPVLRARAAAGTLGTAGLLAEVVRSANWRQLALSAAVGVWALRLGSFLLQRITAENGRDSRFDSIRTSAPKFLGAFMAQATWVSLCALPVILVNAAPASVFAALGPLVLATDALGLALYAFGIAFEAAADRQKSGWMHAKQRKEHDEDFLTSGLWGKSRHPNYFGEITLWTGVATAAAGVVASKAGLAGLGLGVGLAGKAGAVAMCAASPAFVAFLLLKRKEVANGEGGEKQVSGIPLSENKYDKRYGDRKDYQEWKRNTPMLFPKFFG</sequence>
<gene>
    <name evidence="2" type="ORF">BKCO1_1000387</name>
</gene>
<feature type="transmembrane region" description="Helical" evidence="1">
    <location>
        <begin position="232"/>
        <end position="255"/>
    </location>
</feature>
<proteinExistence type="predicted"/>
<name>A0A1J9S5L2_9PEZI</name>
<protein>
    <submittedName>
        <fullName evidence="2">Uncharacterized protein</fullName>
    </submittedName>
</protein>
<dbReference type="OrthoDB" id="201504at2759"/>
<dbReference type="GeneID" id="31010037"/>
<dbReference type="Proteomes" id="UP000183809">
    <property type="component" value="Unassembled WGS sequence"/>
</dbReference>
<keyword evidence="3" id="KW-1185">Reference proteome</keyword>
<feature type="transmembrane region" description="Helical" evidence="1">
    <location>
        <begin position="261"/>
        <end position="283"/>
    </location>
</feature>
<evidence type="ECO:0000256" key="1">
    <source>
        <dbReference type="SAM" id="Phobius"/>
    </source>
</evidence>
<dbReference type="Pfam" id="PF06966">
    <property type="entry name" value="DUF1295"/>
    <property type="match status" value="1"/>
</dbReference>
<comment type="caution">
    <text evidence="2">The sequence shown here is derived from an EMBL/GenBank/DDBJ whole genome shotgun (WGS) entry which is preliminary data.</text>
</comment>